<dbReference type="OMA" id="PLCKHHY"/>
<dbReference type="FunCoup" id="G4T9Y0">
    <property type="interactions" value="465"/>
</dbReference>
<dbReference type="PANTHER" id="PTHR12100:SF0">
    <property type="entry name" value="EXOCYST COMPLEX COMPONENT 5"/>
    <property type="match status" value="1"/>
</dbReference>
<dbReference type="OrthoDB" id="125856at2759"/>
<dbReference type="GO" id="GO:0000145">
    <property type="term" value="C:exocyst"/>
    <property type="evidence" value="ECO:0007669"/>
    <property type="project" value="TreeGrafter"/>
</dbReference>
<dbReference type="HOGENOM" id="CLU_008002_1_0_1"/>
<dbReference type="eggNOG" id="KOG3745">
    <property type="taxonomic scope" value="Eukaryota"/>
</dbReference>
<dbReference type="InterPro" id="IPR048627">
    <property type="entry name" value="Sec10_HB"/>
</dbReference>
<evidence type="ECO:0000256" key="4">
    <source>
        <dbReference type="ARBA" id="ARBA00023054"/>
    </source>
</evidence>
<dbReference type="EMBL" id="CAFZ01000026">
    <property type="protein sequence ID" value="CCA68145.1"/>
    <property type="molecule type" value="Genomic_DNA"/>
</dbReference>
<dbReference type="AlphaFoldDB" id="G4T9Y0"/>
<dbReference type="STRING" id="1109443.G4T9Y0"/>
<evidence type="ECO:0000256" key="1">
    <source>
        <dbReference type="ARBA" id="ARBA00006572"/>
    </source>
</evidence>
<evidence type="ECO:0000256" key="3">
    <source>
        <dbReference type="ARBA" id="ARBA00022483"/>
    </source>
</evidence>
<feature type="domain" description="Exocyst complex component Sec10 N-terminal" evidence="7">
    <location>
        <begin position="55"/>
        <end position="161"/>
    </location>
</feature>
<keyword evidence="2" id="KW-0813">Transport</keyword>
<feature type="region of interest" description="Disordered" evidence="5">
    <location>
        <begin position="807"/>
        <end position="829"/>
    </location>
</feature>
<dbReference type="PANTHER" id="PTHR12100">
    <property type="entry name" value="SEC10"/>
    <property type="match status" value="1"/>
</dbReference>
<organism evidence="8 9">
    <name type="scientific">Serendipita indica (strain DSM 11827)</name>
    <name type="common">Root endophyte fungus</name>
    <name type="synonym">Piriformospora indica</name>
    <dbReference type="NCBI Taxonomy" id="1109443"/>
    <lineage>
        <taxon>Eukaryota</taxon>
        <taxon>Fungi</taxon>
        <taxon>Dikarya</taxon>
        <taxon>Basidiomycota</taxon>
        <taxon>Agaricomycotina</taxon>
        <taxon>Agaricomycetes</taxon>
        <taxon>Sebacinales</taxon>
        <taxon>Serendipitaceae</taxon>
        <taxon>Serendipita</taxon>
    </lineage>
</organism>
<name>G4T9Y0_SERID</name>
<evidence type="ECO:0000256" key="5">
    <source>
        <dbReference type="SAM" id="MobiDB-lite"/>
    </source>
</evidence>
<dbReference type="GO" id="GO:0006887">
    <property type="term" value="P:exocytosis"/>
    <property type="evidence" value="ECO:0007669"/>
    <property type="project" value="UniProtKB-KW"/>
</dbReference>
<reference evidence="8 9" key="1">
    <citation type="journal article" date="2011" name="PLoS Pathog.">
        <title>Endophytic Life Strategies Decoded by Genome and Transcriptome Analyses of the Mutualistic Root Symbiont Piriformospora indica.</title>
        <authorList>
            <person name="Zuccaro A."/>
            <person name="Lahrmann U."/>
            <person name="Guldener U."/>
            <person name="Langen G."/>
            <person name="Pfiffi S."/>
            <person name="Biedenkopf D."/>
            <person name="Wong P."/>
            <person name="Samans B."/>
            <person name="Grimm C."/>
            <person name="Basiewicz M."/>
            <person name="Murat C."/>
            <person name="Martin F."/>
            <person name="Kogel K.H."/>
        </authorList>
    </citation>
    <scope>NUCLEOTIDE SEQUENCE [LARGE SCALE GENOMIC DNA]</scope>
    <source>
        <strain evidence="8 9">DSM 11827</strain>
    </source>
</reference>
<keyword evidence="9" id="KW-1185">Reference proteome</keyword>
<feature type="domain" description="Exocyst complex component Sec10-like alpha-helical bundle" evidence="6">
    <location>
        <begin position="172"/>
        <end position="805"/>
    </location>
</feature>
<gene>
    <name evidence="8" type="ORF">PIIN_02012</name>
</gene>
<dbReference type="Pfam" id="PF20667">
    <property type="entry name" value="Sec10_N"/>
    <property type="match status" value="1"/>
</dbReference>
<evidence type="ECO:0000256" key="2">
    <source>
        <dbReference type="ARBA" id="ARBA00022448"/>
    </source>
</evidence>
<dbReference type="Pfam" id="PF07393">
    <property type="entry name" value="Sec10_HB"/>
    <property type="match status" value="1"/>
</dbReference>
<dbReference type="InParanoid" id="G4T9Y0"/>
<evidence type="ECO:0000259" key="7">
    <source>
        <dbReference type="Pfam" id="PF20667"/>
    </source>
</evidence>
<comment type="caution">
    <text evidence="8">The sequence shown here is derived from an EMBL/GenBank/DDBJ whole genome shotgun (WGS) entry which is preliminary data.</text>
</comment>
<accession>G4T9Y0</accession>
<dbReference type="GO" id="GO:0006893">
    <property type="term" value="P:Golgi to plasma membrane transport"/>
    <property type="evidence" value="ECO:0007669"/>
    <property type="project" value="TreeGrafter"/>
</dbReference>
<dbReference type="InterPro" id="IPR048625">
    <property type="entry name" value="Sec10_N"/>
</dbReference>
<keyword evidence="3" id="KW-0268">Exocytosis</keyword>
<keyword evidence="4" id="KW-0175">Coiled coil</keyword>
<protein>
    <submittedName>
        <fullName evidence="8">Related to exocyst complex 100 kDa component</fullName>
    </submittedName>
</protein>
<comment type="similarity">
    <text evidence="1">Belongs to the SEC10 family.</text>
</comment>
<evidence type="ECO:0000313" key="8">
    <source>
        <dbReference type="EMBL" id="CCA68145.1"/>
    </source>
</evidence>
<dbReference type="Proteomes" id="UP000007148">
    <property type="component" value="Unassembled WGS sequence"/>
</dbReference>
<proteinExistence type="inferred from homology"/>
<sequence length="880" mass="98109">MAKQPQNQLYALDPALEARLTLSSFEDKFDLKEFIGSVSDKLIAKSQEEPGPFTPVPFIRTFESVVDRLITIRKDLQQRTEQMEKSVKQAEREFSTRMKGLNDNFEASILPPSSISSPIAGGLQILESVHASRLRAQAAHDLIDFYIQFSRNDVTKLDVLRKEGGKEGRMKLAILLRRMKTTAKEVDIPIAEQVKENVDKYCEKFEKDMLRLFDRSYRKGDPTMMAHCAKVLLEFNGGDTCVRIYVNQHTFFIGKSGEVKIPDADEVWEPLPDPDEPPPANEPGLAKLYREIKSTVGEEVKIVEHVFPNPGSVVQIFLMRVFAQSIQQYLEALLNRAAAVSALAFLRILKLAHAQTTSLVEFLKSYDPSTALFRYNENKPSATSRLNNQSSTPGPSVALSMMLDGAMEELFVPYTEGQRYIEKELKSLSELYILNLYPFGKWHESVSRSKTSGGFFDRMKNQLASTAAATSSVTGNATATAQAAQALLKYSGINPNAANKESEYQPVEDDGKLKVEVAEKMLKWHAESIGRCVELSAQGDLPKNVFSLMRTLSDAIGRGYVETALETAQNRLDTRDPKLEPEYSILSVIRQVELICHLWQQYVSVALLPLASSSIVVRREMALFNNQVINRIEGLTTGVLQRLADATVKWLTTQLGKQKKTDFKPRNDDLSQTNTEACQASCNTLKKVHEAAKEFLSGGNQESFLMEIGVNFHSLLLDHLKKFPVSATGGVALARDLRSYQEAAQRFNIPIVDERFEFLRLLGNLFMLPHDAIKQYTEDNALGGVDLGLLKPYLMQRSDWGSFSIAGMDGSSDPTPVEQDTGTGLMERFGSGRLGTMMKELENLRIGTEDLKLPSLPTMPTMPSMPSMPSRPFGLGAPSA</sequence>
<evidence type="ECO:0000259" key="6">
    <source>
        <dbReference type="Pfam" id="PF07393"/>
    </source>
</evidence>
<feature type="compositionally biased region" description="Polar residues" evidence="5">
    <location>
        <begin position="812"/>
        <end position="822"/>
    </location>
</feature>
<evidence type="ECO:0000313" key="9">
    <source>
        <dbReference type="Proteomes" id="UP000007148"/>
    </source>
</evidence>
<dbReference type="InterPro" id="IPR009976">
    <property type="entry name" value="Sec10-like"/>
</dbReference>